<dbReference type="RefSeq" id="WP_107561215.1">
    <property type="nucleotide sequence ID" value="NZ_NVQC01000009.1"/>
</dbReference>
<gene>
    <name evidence="5" type="ORF">CLG94_01720</name>
</gene>
<feature type="domain" description="3-octaprenyl-4-hydroxybenzoate carboxy-lyase-like Rift-related" evidence="2">
    <location>
        <begin position="118"/>
        <end position="316"/>
    </location>
</feature>
<dbReference type="GO" id="GO:0005829">
    <property type="term" value="C:cytosol"/>
    <property type="evidence" value="ECO:0007669"/>
    <property type="project" value="TreeGrafter"/>
</dbReference>
<dbReference type="GO" id="GO:0006744">
    <property type="term" value="P:ubiquinone biosynthetic process"/>
    <property type="evidence" value="ECO:0007669"/>
    <property type="project" value="TreeGrafter"/>
</dbReference>
<accession>A0A2T4U107</accession>
<evidence type="ECO:0000259" key="4">
    <source>
        <dbReference type="Pfam" id="PF20696"/>
    </source>
</evidence>
<reference evidence="6" key="2">
    <citation type="journal article" date="2018" name="Environ. Microbiol.">
        <title>Bloom of a denitrifying methanotroph, 'Candidatus Methylomirabilis limnetica', in a deep stratified lake.</title>
        <authorList>
            <person name="Graf J.S."/>
            <person name="Mayr M.J."/>
            <person name="Marchant H.K."/>
            <person name="Tienken D."/>
            <person name="Hach P.F."/>
            <person name="Brand A."/>
            <person name="Schubert C.J."/>
            <person name="Kuypers M.M."/>
            <person name="Milucka J."/>
        </authorList>
    </citation>
    <scope>NUCLEOTIDE SEQUENCE [LARGE SCALE GENOMIC DNA]</scope>
    <source>
        <strain evidence="6">Zug</strain>
    </source>
</reference>
<dbReference type="OrthoDB" id="9809841at2"/>
<dbReference type="NCBIfam" id="TIGR03701">
    <property type="entry name" value="mena_SCO4490"/>
    <property type="match status" value="1"/>
</dbReference>
<dbReference type="PANTHER" id="PTHR30108">
    <property type="entry name" value="3-OCTAPRENYL-4-HYDROXYBENZOATE CARBOXY-LYASE-RELATED"/>
    <property type="match status" value="1"/>
</dbReference>
<dbReference type="Pfam" id="PF20695">
    <property type="entry name" value="UbiD_N"/>
    <property type="match status" value="1"/>
</dbReference>
<dbReference type="EMBL" id="NVQC01000009">
    <property type="protein sequence ID" value="PTL37008.1"/>
    <property type="molecule type" value="Genomic_DNA"/>
</dbReference>
<evidence type="ECO:0000313" key="6">
    <source>
        <dbReference type="Proteomes" id="UP000241436"/>
    </source>
</evidence>
<dbReference type="Pfam" id="PF01977">
    <property type="entry name" value="UbiD"/>
    <property type="match status" value="1"/>
</dbReference>
<dbReference type="InterPro" id="IPR049381">
    <property type="entry name" value="UbiD-like_C"/>
</dbReference>
<dbReference type="InterPro" id="IPR049383">
    <property type="entry name" value="UbiD-like_N"/>
</dbReference>
<evidence type="ECO:0000259" key="2">
    <source>
        <dbReference type="Pfam" id="PF01977"/>
    </source>
</evidence>
<comment type="similarity">
    <text evidence="1">Belongs to the UbiD family.</text>
</comment>
<dbReference type="SUPFAM" id="SSF143968">
    <property type="entry name" value="UbiD C-terminal domain-like"/>
    <property type="match status" value="1"/>
</dbReference>
<dbReference type="AlphaFoldDB" id="A0A2T4U107"/>
<feature type="domain" description="3-octaprenyl-4-hydroxybenzoate carboxy-lyase-like N-terminal" evidence="3">
    <location>
        <begin position="10"/>
        <end position="83"/>
    </location>
</feature>
<proteinExistence type="inferred from homology"/>
<dbReference type="Proteomes" id="UP000241436">
    <property type="component" value="Unassembled WGS sequence"/>
</dbReference>
<feature type="domain" description="3-octaprenyl-4-hydroxybenzoate carboxy-lyase-like C-terminal" evidence="4">
    <location>
        <begin position="321"/>
        <end position="443"/>
    </location>
</feature>
<reference evidence="5 6" key="1">
    <citation type="submission" date="2017-09" db="EMBL/GenBank/DDBJ databases">
        <title>Bloom of a denitrifying methanotroph, Candidatus Methylomirabilis limnetica, in a deep stratified lake.</title>
        <authorList>
            <person name="Graf J.S."/>
            <person name="Marchant H.K."/>
            <person name="Tienken D."/>
            <person name="Hach P.F."/>
            <person name="Brand A."/>
            <person name="Schubert C.J."/>
            <person name="Kuypers M.M."/>
            <person name="Milucka J."/>
        </authorList>
    </citation>
    <scope>NUCLEOTIDE SEQUENCE [LARGE SCALE GENOMIC DNA]</scope>
    <source>
        <strain evidence="5 6">Zug</strain>
    </source>
</reference>
<protein>
    <submittedName>
        <fullName evidence="5">Menaquinone biosynthesis decarboxylase</fullName>
    </submittedName>
</protein>
<evidence type="ECO:0000259" key="3">
    <source>
        <dbReference type="Pfam" id="PF20695"/>
    </source>
</evidence>
<keyword evidence="6" id="KW-1185">Reference proteome</keyword>
<dbReference type="InterPro" id="IPR022390">
    <property type="entry name" value="HBDC"/>
</dbReference>
<dbReference type="Gene3D" id="1.20.5.570">
    <property type="entry name" value="Single helix bin"/>
    <property type="match status" value="1"/>
</dbReference>
<dbReference type="Gene3D" id="3.40.1670.10">
    <property type="entry name" value="UbiD C-terminal domain-like"/>
    <property type="match status" value="1"/>
</dbReference>
<dbReference type="Pfam" id="PF20696">
    <property type="entry name" value="UbiD_C"/>
    <property type="match status" value="1"/>
</dbReference>
<organism evidence="5 6">
    <name type="scientific">Candidatus Methylomirabilis limnetica</name>
    <dbReference type="NCBI Taxonomy" id="2033718"/>
    <lineage>
        <taxon>Bacteria</taxon>
        <taxon>Candidatus Methylomirabilota</taxon>
        <taxon>Candidatus Methylomirabilia</taxon>
        <taxon>Candidatus Methylomirabilales</taxon>
        <taxon>Candidatus Methylomirabilaceae</taxon>
        <taxon>Candidatus Methylomirabilis</taxon>
    </lineage>
</organism>
<comment type="caution">
    <text evidence="5">The sequence shown here is derived from an EMBL/GenBank/DDBJ whole genome shotgun (WGS) entry which is preliminary data.</text>
</comment>
<dbReference type="InterPro" id="IPR048304">
    <property type="entry name" value="UbiD_Rift_dom"/>
</dbReference>
<name>A0A2T4U107_9BACT</name>
<sequence length="481" mass="54718">MAYEDLRAFIAALEQRGLLKRIKTQVDPILEITEITDRVSKRFGPALLFERVKDSSMPVLINAFGSEEQMCLALQRASLDDLASELDSVTEIKPPEGFFEKLRMLPKLAEMARYLPKRVKDGPCKEVRITKEPSFDPLPTLKCWPLDGGRFVTMPLVFTKDPETGTRNCGMYRMQIFDERTAGMHWHIHHGGARHYEKNRRLGRRTEVAVALGPDPATTLSAVIPAPDGIDEMLIAGFLRKRSVELVQCETVDLEVPANAEIVLEGYVEPDELRLEGPFGDHTGFYSLADHYPVFHLTAVTHRRDPIYQTTIVGRPPMEDCHMGTAVERMSLPLLRKQLPEIVDFHMPFAGVFHNLVIVSIDKAYPGHARKIMHAIWGLGQAMFSKVIVVVDKDVNVRDPAEVTWKVLNHIDPERDIEFVMGPVETLDHASRLPRYGSKMGIDGTRKWKEEGFTREWPEEQVMDRETKALVDQRWKEYGLG</sequence>
<dbReference type="GO" id="GO:0008694">
    <property type="term" value="F:4-hydroxy-3-polyprenylbenzoate decarboxylase activity"/>
    <property type="evidence" value="ECO:0007669"/>
    <property type="project" value="TreeGrafter"/>
</dbReference>
<dbReference type="SUPFAM" id="SSF50475">
    <property type="entry name" value="FMN-binding split barrel"/>
    <property type="match status" value="1"/>
</dbReference>
<evidence type="ECO:0000256" key="1">
    <source>
        <dbReference type="ARBA" id="ARBA00010021"/>
    </source>
</evidence>
<dbReference type="InterPro" id="IPR002830">
    <property type="entry name" value="UbiD"/>
</dbReference>
<evidence type="ECO:0000313" key="5">
    <source>
        <dbReference type="EMBL" id="PTL37008.1"/>
    </source>
</evidence>
<dbReference type="PANTHER" id="PTHR30108:SF17">
    <property type="entry name" value="FERULIC ACID DECARBOXYLASE 1"/>
    <property type="match status" value="1"/>
</dbReference>
<dbReference type="NCBIfam" id="TIGR00148">
    <property type="entry name" value="UbiD family decarboxylase"/>
    <property type="match status" value="1"/>
</dbReference>